<organism evidence="1 2">
    <name type="scientific">Macrostomum lignano</name>
    <dbReference type="NCBI Taxonomy" id="282301"/>
    <lineage>
        <taxon>Eukaryota</taxon>
        <taxon>Metazoa</taxon>
        <taxon>Spiralia</taxon>
        <taxon>Lophotrochozoa</taxon>
        <taxon>Platyhelminthes</taxon>
        <taxon>Rhabditophora</taxon>
        <taxon>Macrostomorpha</taxon>
        <taxon>Macrostomida</taxon>
        <taxon>Macrostomidae</taxon>
        <taxon>Macrostomum</taxon>
    </lineage>
</organism>
<evidence type="ECO:0000313" key="2">
    <source>
        <dbReference type="WBParaSite" id="maker-uti_cns_0011390-snap-gene-0.9-mRNA-1"/>
    </source>
</evidence>
<keyword evidence="1" id="KW-1185">Reference proteome</keyword>
<reference evidence="2" key="1">
    <citation type="submission" date="2016-11" db="UniProtKB">
        <authorList>
            <consortium name="WormBaseParasite"/>
        </authorList>
    </citation>
    <scope>IDENTIFICATION</scope>
</reference>
<evidence type="ECO:0000313" key="1">
    <source>
        <dbReference type="Proteomes" id="UP000095280"/>
    </source>
</evidence>
<accession>A0A1I8IB58</accession>
<proteinExistence type="predicted"/>
<protein>
    <submittedName>
        <fullName evidence="2">HA domain-containing protein</fullName>
    </submittedName>
</protein>
<name>A0A1I8IB58_9PLAT</name>
<dbReference type="AlphaFoldDB" id="A0A1I8IB58"/>
<dbReference type="Proteomes" id="UP000095280">
    <property type="component" value="Unplaced"/>
</dbReference>
<sequence length="219" mass="24528">QFDTLLAEVTDIADRAPAASENGGEAGDLATRVRARMQDQFQRVTASLGLEATSERVAQLPPARSQRITRRRELSLGTVCFGRISNGWKDYRLDELRQLLQDKWKQAEAGLLVDGRLGDYRRSVLELGDWLDRWSKEVAREWTLFNCKSTNGRGCQRENADTDFADWAALPPSGVGGEPHEAAQLADELEAKLKNFNERIKLTSEQLIRICAFFGGCAE</sequence>
<dbReference type="WBParaSite" id="maker-uti_cns_0011390-snap-gene-0.9-mRNA-1">
    <property type="protein sequence ID" value="maker-uti_cns_0011390-snap-gene-0.9-mRNA-1"/>
    <property type="gene ID" value="maker-uti_cns_0011390-snap-gene-0.9"/>
</dbReference>